<sequence>MKLRLVISFVFLCVSIFFSIDASAATSNWQTPYFAKSTCKVRVWTDATNYSKKAKTVDFTIEQNGKCGELRYDAHLSPIGLYTYTAEFERGSFKYKTPLKKLSLNLPEYKHRGYEAVVHVNLSSKNGKDLGYAQSKTINIKKR</sequence>
<evidence type="ECO:0000256" key="1">
    <source>
        <dbReference type="SAM" id="SignalP"/>
    </source>
</evidence>
<reference evidence="2" key="1">
    <citation type="submission" date="2024-07" db="EMBL/GenBank/DDBJ databases">
        <authorList>
            <person name="Wang K."/>
            <person name="Liang S."/>
            <person name="Wang S."/>
        </authorList>
    </citation>
    <scope>NUCLEOTIDE SEQUENCE</scope>
    <source>
        <strain evidence="2">KW1</strain>
    </source>
</reference>
<keyword evidence="1" id="KW-0732">Signal</keyword>
<evidence type="ECO:0000313" key="2">
    <source>
        <dbReference type="EMBL" id="XDL62625.1"/>
    </source>
</evidence>
<dbReference type="AlphaFoldDB" id="A0AB39J6X2"/>
<feature type="signal peptide" evidence="1">
    <location>
        <begin position="1"/>
        <end position="24"/>
    </location>
</feature>
<accession>A0AB39J6X2</accession>
<dbReference type="EMBL" id="CP162911">
    <property type="protein sequence ID" value="XDL62625.1"/>
    <property type="molecule type" value="Genomic_DNA"/>
</dbReference>
<organism evidence="2">
    <name type="scientific">Bacillus aerius</name>
    <dbReference type="NCBI Taxonomy" id="293388"/>
    <lineage>
        <taxon>Bacteria</taxon>
        <taxon>Bacillati</taxon>
        <taxon>Bacillota</taxon>
        <taxon>Bacilli</taxon>
        <taxon>Bacillales</taxon>
        <taxon>Bacillaceae</taxon>
        <taxon>Bacillus</taxon>
    </lineage>
</organism>
<proteinExistence type="predicted"/>
<dbReference type="RefSeq" id="WP_148780168.1">
    <property type="nucleotide sequence ID" value="NZ_CP162911.1"/>
</dbReference>
<name>A0AB39J6X2_9BACI</name>
<gene>
    <name evidence="2" type="ORF">AB4922_06665</name>
</gene>
<protein>
    <submittedName>
        <fullName evidence="2">Uncharacterized protein</fullName>
    </submittedName>
</protein>
<feature type="chain" id="PRO_5044221128" evidence="1">
    <location>
        <begin position="25"/>
        <end position="143"/>
    </location>
</feature>